<dbReference type="AlphaFoldDB" id="A0A160VCV7"/>
<dbReference type="EMBL" id="FAXC01000020">
    <property type="protein sequence ID" value="CUV08195.1"/>
    <property type="molecule type" value="Genomic_DNA"/>
</dbReference>
<evidence type="ECO:0000313" key="1">
    <source>
        <dbReference type="EMBL" id="CUV08195.1"/>
    </source>
</evidence>
<organism evidence="1">
    <name type="scientific">hydrothermal vent metagenome</name>
    <dbReference type="NCBI Taxonomy" id="652676"/>
    <lineage>
        <taxon>unclassified sequences</taxon>
        <taxon>metagenomes</taxon>
        <taxon>ecological metagenomes</taxon>
    </lineage>
</organism>
<accession>A0A160VCV7</accession>
<reference evidence="1" key="1">
    <citation type="submission" date="2015-10" db="EMBL/GenBank/DDBJ databases">
        <authorList>
            <person name="Gilbert D.G."/>
        </authorList>
    </citation>
    <scope>NUCLEOTIDE SEQUENCE</scope>
</reference>
<proteinExistence type="predicted"/>
<protein>
    <submittedName>
        <fullName evidence="1">Uncharacterized protein</fullName>
    </submittedName>
</protein>
<sequence>MIATMNRKFPSVIGKFTFFNVFHMGTIHTDWDIVFAFTGYSTSMAADAQSIIYNKPVIHVILSEGLWKSNKSNCKFFTFLLSKIIFQ</sequence>
<gene>
    <name evidence="1" type="ORF">MGWOODY_Mmi1614</name>
</gene>
<name>A0A160VCV7_9ZZZZ</name>